<gene>
    <name evidence="2" type="ORF">K7X08_031414</name>
</gene>
<feature type="compositionally biased region" description="Polar residues" evidence="1">
    <location>
        <begin position="76"/>
        <end position="93"/>
    </location>
</feature>
<feature type="region of interest" description="Disordered" evidence="1">
    <location>
        <begin position="65"/>
        <end position="127"/>
    </location>
</feature>
<dbReference type="EMBL" id="JAJAGQ010000005">
    <property type="protein sequence ID" value="KAJ8562962.1"/>
    <property type="molecule type" value="Genomic_DNA"/>
</dbReference>
<accession>A0A9Q1ML24</accession>
<evidence type="ECO:0000313" key="2">
    <source>
        <dbReference type="EMBL" id="KAJ8562962.1"/>
    </source>
</evidence>
<reference evidence="3" key="1">
    <citation type="journal article" date="2023" name="Proc. Natl. Acad. Sci. U.S.A.">
        <title>Genomic and structural basis for evolution of tropane alkaloid biosynthesis.</title>
        <authorList>
            <person name="Wanga Y.-J."/>
            <person name="Taina T."/>
            <person name="Yua J.-Y."/>
            <person name="Lia J."/>
            <person name="Xua B."/>
            <person name="Chenc J."/>
            <person name="D'Auriad J.C."/>
            <person name="Huanga J.-P."/>
            <person name="Huanga S.-X."/>
        </authorList>
    </citation>
    <scope>NUCLEOTIDE SEQUENCE [LARGE SCALE GENOMIC DNA]</scope>
    <source>
        <strain evidence="3">cv. KIB-2019</strain>
    </source>
</reference>
<dbReference type="AlphaFoldDB" id="A0A9Q1ML24"/>
<dbReference type="OrthoDB" id="1265517at2759"/>
<dbReference type="Proteomes" id="UP001152561">
    <property type="component" value="Unassembled WGS sequence"/>
</dbReference>
<comment type="caution">
    <text evidence="2">The sequence shown here is derived from an EMBL/GenBank/DDBJ whole genome shotgun (WGS) entry which is preliminary data.</text>
</comment>
<name>A0A9Q1ML24_9SOLA</name>
<protein>
    <submittedName>
        <fullName evidence="2">Uncharacterized protein</fullName>
    </submittedName>
</protein>
<proteinExistence type="predicted"/>
<keyword evidence="3" id="KW-1185">Reference proteome</keyword>
<organism evidence="2 3">
    <name type="scientific">Anisodus acutangulus</name>
    <dbReference type="NCBI Taxonomy" id="402998"/>
    <lineage>
        <taxon>Eukaryota</taxon>
        <taxon>Viridiplantae</taxon>
        <taxon>Streptophyta</taxon>
        <taxon>Embryophyta</taxon>
        <taxon>Tracheophyta</taxon>
        <taxon>Spermatophyta</taxon>
        <taxon>Magnoliopsida</taxon>
        <taxon>eudicotyledons</taxon>
        <taxon>Gunneridae</taxon>
        <taxon>Pentapetalae</taxon>
        <taxon>asterids</taxon>
        <taxon>lamiids</taxon>
        <taxon>Solanales</taxon>
        <taxon>Solanaceae</taxon>
        <taxon>Solanoideae</taxon>
        <taxon>Hyoscyameae</taxon>
        <taxon>Anisodus</taxon>
    </lineage>
</organism>
<sequence length="148" mass="16714">MTPRKIDMTTSALVSNTQEQFEDLATQQLELRTIMDQRHQQMSQDMDRRQAEILQMMYSIKDSLNGMHLHQKSKENSSTSASREISQNVNVSQEILGPSPYTEEEVNSEVIEEVKTDPPPVPIENWNNEEGETSLISFCALTGIQGAA</sequence>
<evidence type="ECO:0000256" key="1">
    <source>
        <dbReference type="SAM" id="MobiDB-lite"/>
    </source>
</evidence>
<evidence type="ECO:0000313" key="3">
    <source>
        <dbReference type="Proteomes" id="UP001152561"/>
    </source>
</evidence>
<feature type="compositionally biased region" description="Acidic residues" evidence="1">
    <location>
        <begin position="102"/>
        <end position="111"/>
    </location>
</feature>